<evidence type="ECO:0000313" key="4">
    <source>
        <dbReference type="Proteomes" id="UP001156398"/>
    </source>
</evidence>
<dbReference type="InterPro" id="IPR019405">
    <property type="entry name" value="Lactonase_7-beta_prop"/>
</dbReference>
<dbReference type="PANTHER" id="PTHR30344:SF1">
    <property type="entry name" value="6-PHOSPHOGLUCONOLACTONASE"/>
    <property type="match status" value="1"/>
</dbReference>
<feature type="compositionally biased region" description="Gly residues" evidence="2">
    <location>
        <begin position="219"/>
        <end position="228"/>
    </location>
</feature>
<keyword evidence="3" id="KW-0378">Hydrolase</keyword>
<dbReference type="InterPro" id="IPR050282">
    <property type="entry name" value="Cycloisomerase_2"/>
</dbReference>
<organism evidence="3 4">
    <name type="scientific">Streptantibioticus silvisoli</name>
    <dbReference type="NCBI Taxonomy" id="2705255"/>
    <lineage>
        <taxon>Bacteria</taxon>
        <taxon>Bacillati</taxon>
        <taxon>Actinomycetota</taxon>
        <taxon>Actinomycetes</taxon>
        <taxon>Kitasatosporales</taxon>
        <taxon>Streptomycetaceae</taxon>
        <taxon>Streptantibioticus</taxon>
    </lineage>
</organism>
<dbReference type="Proteomes" id="UP001156398">
    <property type="component" value="Unassembled WGS sequence"/>
</dbReference>
<accession>A0ABT6W630</accession>
<dbReference type="PANTHER" id="PTHR30344">
    <property type="entry name" value="6-PHOSPHOGLUCONOLACTONASE-RELATED"/>
    <property type="match status" value="1"/>
</dbReference>
<comment type="similarity">
    <text evidence="1">Belongs to the cycloisomerase 2 family.</text>
</comment>
<evidence type="ECO:0000256" key="2">
    <source>
        <dbReference type="SAM" id="MobiDB-lite"/>
    </source>
</evidence>
<gene>
    <name evidence="3" type="ORF">POF43_026290</name>
</gene>
<protein>
    <submittedName>
        <fullName evidence="3">Lactonase family protein</fullName>
        <ecNumber evidence="3">3.1.1.-</ecNumber>
    </submittedName>
</protein>
<feature type="region of interest" description="Disordered" evidence="2">
    <location>
        <begin position="140"/>
        <end position="161"/>
    </location>
</feature>
<feature type="region of interest" description="Disordered" evidence="2">
    <location>
        <begin position="216"/>
        <end position="239"/>
    </location>
</feature>
<dbReference type="Gene3D" id="2.130.10.10">
    <property type="entry name" value="YVTN repeat-like/Quinoprotein amine dehydrogenase"/>
    <property type="match status" value="3"/>
</dbReference>
<dbReference type="GO" id="GO:0016787">
    <property type="term" value="F:hydrolase activity"/>
    <property type="evidence" value="ECO:0007669"/>
    <property type="project" value="UniProtKB-KW"/>
</dbReference>
<evidence type="ECO:0000313" key="3">
    <source>
        <dbReference type="EMBL" id="MDI5966196.1"/>
    </source>
</evidence>
<dbReference type="EMBL" id="JAAGKO020000047">
    <property type="protein sequence ID" value="MDI5966196.1"/>
    <property type="molecule type" value="Genomic_DNA"/>
</dbReference>
<dbReference type="InterPro" id="IPR011048">
    <property type="entry name" value="Haem_d1_sf"/>
</dbReference>
<reference evidence="3 4" key="1">
    <citation type="submission" date="2023-05" db="EMBL/GenBank/DDBJ databases">
        <title>Streptantibioticus silvisoli sp. nov., acidotolerant actinomycetes 1 from pine litter.</title>
        <authorList>
            <person name="Swiecimska M."/>
            <person name="Golinska P."/>
            <person name="Sangal V."/>
            <person name="Wachnowicz B."/>
            <person name="Goodfellow M."/>
        </authorList>
    </citation>
    <scope>NUCLEOTIDE SEQUENCE [LARGE SCALE GENOMIC DNA]</scope>
    <source>
        <strain evidence="3 4">SL54</strain>
    </source>
</reference>
<dbReference type="Pfam" id="PF10282">
    <property type="entry name" value="Lactonase"/>
    <property type="match status" value="2"/>
</dbReference>
<name>A0ABT6W630_9ACTN</name>
<proteinExistence type="inferred from homology"/>
<dbReference type="InterPro" id="IPR015943">
    <property type="entry name" value="WD40/YVTN_repeat-like_dom_sf"/>
</dbReference>
<comment type="caution">
    <text evidence="3">The sequence shown here is derived from an EMBL/GenBank/DDBJ whole genome shotgun (WGS) entry which is preliminary data.</text>
</comment>
<dbReference type="EC" id="3.1.1.-" evidence="3"/>
<sequence length="462" mass="44308">MDGGKGSGGRHAYIGSFTSAGGAGITTAAVHPGTGALTPLGSTDAVADPSYLALGPDGTVLYAVAELPDDGLAAAFSLRDPAAPAPLGTPRPVGGGAPTHLCLAHGQLFTANYASGSVSSLALNALDGTVEGLRGVLRHRGAGPDPERQEGPHAHAVHPAPAGRWLLTVDLGTDTVRVLDAGHSVGAGGSGGAVGSGSAGDCVGAGEAVGAADSVGVGDTVGPGGSEGAGDSASGAPRVHHETVLPPGSGPRHLAFHPDGRHVYCVNELASTVTLLTWDSAAGRLAVGPSRATVPGAGGAGGASAGGTVEDGAGRFAGGGGGAGAEGAGGLAGGADAGGAEGAGVAGVAGGGGVANYPSEAVVSADGRFLWVANRGHDSIAVFSLGADRVPSLTGAVSCGGHWPRDLALDPVTGRLYAANERSGDVTWFDVDPADGTPRRAGSISVPAASCVVFADGHPARR</sequence>
<dbReference type="SUPFAM" id="SSF51004">
    <property type="entry name" value="C-terminal (heme d1) domain of cytochrome cd1-nitrite reductase"/>
    <property type="match status" value="1"/>
</dbReference>
<keyword evidence="4" id="KW-1185">Reference proteome</keyword>
<evidence type="ECO:0000256" key="1">
    <source>
        <dbReference type="ARBA" id="ARBA00005564"/>
    </source>
</evidence>